<organism evidence="2 3">
    <name type="scientific">Bradyrhizobium japonicum</name>
    <dbReference type="NCBI Taxonomy" id="375"/>
    <lineage>
        <taxon>Bacteria</taxon>
        <taxon>Pseudomonadati</taxon>
        <taxon>Pseudomonadota</taxon>
        <taxon>Alphaproteobacteria</taxon>
        <taxon>Hyphomicrobiales</taxon>
        <taxon>Nitrobacteraceae</taxon>
        <taxon>Bradyrhizobium</taxon>
    </lineage>
</organism>
<reference evidence="2 3" key="1">
    <citation type="submission" date="2014-09" db="EMBL/GenBank/DDBJ databases">
        <title>Draft genome of Bradyrhizobium japonicum Is-34.</title>
        <authorList>
            <person name="Tsurumaru H."/>
            <person name="Yamakawa T."/>
            <person name="Hashimoto S."/>
            <person name="Okizaki K."/>
            <person name="Kanesaki Y."/>
            <person name="Yoshikawa H."/>
            <person name="Yajima S."/>
        </authorList>
    </citation>
    <scope>NUCLEOTIDE SEQUENCE [LARGE SCALE GENOMIC DNA]</scope>
    <source>
        <strain evidence="2 3">Is-34</strain>
    </source>
</reference>
<gene>
    <name evidence="2" type="ORF">MA20_42270</name>
</gene>
<feature type="chain" id="PRO_5002016487" evidence="1">
    <location>
        <begin position="26"/>
        <end position="87"/>
    </location>
</feature>
<evidence type="ECO:0000256" key="1">
    <source>
        <dbReference type="SAM" id="SignalP"/>
    </source>
</evidence>
<protein>
    <submittedName>
        <fullName evidence="2">Uncharacterized protein</fullName>
    </submittedName>
</protein>
<keyword evidence="1" id="KW-0732">Signal</keyword>
<dbReference type="RefSeq" id="WP_080669590.1">
    <property type="nucleotide sequence ID" value="NZ_JANUDC010000001.1"/>
</dbReference>
<sequence>MKLVSAFVGLAALGGVTLSSGAASAAPIEVPTGYVCNEWGHCWQRHDHRGYYHPHDWGGYGWHHHWGDGWHWHHWARWHRWHHWHHW</sequence>
<dbReference type="EMBL" id="JRPN01000040">
    <property type="protein sequence ID" value="KGT73829.1"/>
    <property type="molecule type" value="Genomic_DNA"/>
</dbReference>
<feature type="signal peptide" evidence="1">
    <location>
        <begin position="1"/>
        <end position="25"/>
    </location>
</feature>
<proteinExistence type="predicted"/>
<evidence type="ECO:0000313" key="3">
    <source>
        <dbReference type="Proteomes" id="UP000030377"/>
    </source>
</evidence>
<evidence type="ECO:0000313" key="2">
    <source>
        <dbReference type="EMBL" id="KGT73829.1"/>
    </source>
</evidence>
<comment type="caution">
    <text evidence="2">The sequence shown here is derived from an EMBL/GenBank/DDBJ whole genome shotgun (WGS) entry which is preliminary data.</text>
</comment>
<name>A0A0A3XKN8_BRAJP</name>
<dbReference type="AlphaFoldDB" id="A0A0A3XKN8"/>
<dbReference type="Proteomes" id="UP000030377">
    <property type="component" value="Unassembled WGS sequence"/>
</dbReference>
<accession>A0A0A3XKN8</accession>